<feature type="domain" description="ABC3 transporter permease C-terminal" evidence="8">
    <location>
        <begin position="286"/>
        <end position="413"/>
    </location>
</feature>
<evidence type="ECO:0000256" key="1">
    <source>
        <dbReference type="ARBA" id="ARBA00004651"/>
    </source>
</evidence>
<accession>A0A081C864</accession>
<evidence type="ECO:0000313" key="10">
    <source>
        <dbReference type="Proteomes" id="UP000030661"/>
    </source>
</evidence>
<feature type="transmembrane region" description="Helical" evidence="7">
    <location>
        <begin position="336"/>
        <end position="357"/>
    </location>
</feature>
<comment type="subcellular location">
    <subcellularLocation>
        <location evidence="1">Cell membrane</location>
        <topology evidence="1">Multi-pass membrane protein</topology>
    </subcellularLocation>
</comment>
<organism evidence="9">
    <name type="scientific">Vecturithrix granuli</name>
    <dbReference type="NCBI Taxonomy" id="1499967"/>
    <lineage>
        <taxon>Bacteria</taxon>
        <taxon>Candidatus Moduliflexota</taxon>
        <taxon>Candidatus Vecturitrichia</taxon>
        <taxon>Candidatus Vecturitrichales</taxon>
        <taxon>Candidatus Vecturitrichaceae</taxon>
        <taxon>Candidatus Vecturithrix</taxon>
    </lineage>
</organism>
<dbReference type="HOGENOM" id="CLU_646777_0_0_0"/>
<evidence type="ECO:0000313" key="9">
    <source>
        <dbReference type="EMBL" id="GAK60769.1"/>
    </source>
</evidence>
<dbReference type="EMBL" id="DF820474">
    <property type="protein sequence ID" value="GAK60769.1"/>
    <property type="molecule type" value="Genomic_DNA"/>
</dbReference>
<evidence type="ECO:0000259" key="8">
    <source>
        <dbReference type="Pfam" id="PF02687"/>
    </source>
</evidence>
<keyword evidence="4 7" id="KW-0812">Transmembrane</keyword>
<dbReference type="STRING" id="1499967.U27_00667"/>
<dbReference type="GO" id="GO:0098797">
    <property type="term" value="C:plasma membrane protein complex"/>
    <property type="evidence" value="ECO:0007669"/>
    <property type="project" value="TreeGrafter"/>
</dbReference>
<dbReference type="PANTHER" id="PTHR30489:SF0">
    <property type="entry name" value="LIPOPROTEIN-RELEASING SYSTEM TRANSMEMBRANE PROTEIN LOLE"/>
    <property type="match status" value="1"/>
</dbReference>
<evidence type="ECO:0000256" key="3">
    <source>
        <dbReference type="ARBA" id="ARBA00022475"/>
    </source>
</evidence>
<comment type="similarity">
    <text evidence="2">Belongs to the ABC-4 integral membrane protein family. LolC/E subfamily.</text>
</comment>
<keyword evidence="6 7" id="KW-0472">Membrane</keyword>
<dbReference type="PANTHER" id="PTHR30489">
    <property type="entry name" value="LIPOPROTEIN-RELEASING SYSTEM TRANSMEMBRANE PROTEIN LOLE"/>
    <property type="match status" value="1"/>
</dbReference>
<evidence type="ECO:0000256" key="7">
    <source>
        <dbReference type="SAM" id="Phobius"/>
    </source>
</evidence>
<keyword evidence="9" id="KW-0449">Lipoprotein</keyword>
<feature type="transmembrane region" description="Helical" evidence="7">
    <location>
        <begin position="20"/>
        <end position="41"/>
    </location>
</feature>
<keyword evidence="5 7" id="KW-1133">Transmembrane helix</keyword>
<name>A0A081C864_VECG1</name>
<dbReference type="InterPro" id="IPR003838">
    <property type="entry name" value="ABC3_permease_C"/>
</dbReference>
<evidence type="ECO:0000256" key="6">
    <source>
        <dbReference type="ARBA" id="ARBA00023136"/>
    </source>
</evidence>
<evidence type="ECO:0000256" key="4">
    <source>
        <dbReference type="ARBA" id="ARBA00022692"/>
    </source>
</evidence>
<dbReference type="AlphaFoldDB" id="A0A081C864"/>
<gene>
    <name evidence="9" type="ORF">U27_00667</name>
</gene>
<dbReference type="Proteomes" id="UP000030661">
    <property type="component" value="Unassembled WGS sequence"/>
</dbReference>
<dbReference type="Pfam" id="PF02687">
    <property type="entry name" value="FtsX"/>
    <property type="match status" value="1"/>
</dbReference>
<reference evidence="9" key="1">
    <citation type="journal article" date="2015" name="PeerJ">
        <title>First genomic representation of candidate bacterial phylum KSB3 points to enhanced environmental sensing as a trigger of wastewater bulking.</title>
        <authorList>
            <person name="Sekiguchi Y."/>
            <person name="Ohashi A."/>
            <person name="Parks D.H."/>
            <person name="Yamauchi T."/>
            <person name="Tyson G.W."/>
            <person name="Hugenholtz P."/>
        </authorList>
    </citation>
    <scope>NUCLEOTIDE SEQUENCE [LARGE SCALE GENOMIC DNA]</scope>
</reference>
<evidence type="ECO:0000256" key="2">
    <source>
        <dbReference type="ARBA" id="ARBA00005236"/>
    </source>
</evidence>
<dbReference type="InterPro" id="IPR051447">
    <property type="entry name" value="Lipoprotein-release_system"/>
</dbReference>
<proteinExistence type="inferred from homology"/>
<evidence type="ECO:0000256" key="5">
    <source>
        <dbReference type="ARBA" id="ARBA00022989"/>
    </source>
</evidence>
<protein>
    <submittedName>
        <fullName evidence="9">Lipoprotein releasing system transmembrane protein</fullName>
    </submittedName>
</protein>
<dbReference type="GO" id="GO:0044874">
    <property type="term" value="P:lipoprotein localization to outer membrane"/>
    <property type="evidence" value="ECO:0007669"/>
    <property type="project" value="TreeGrafter"/>
</dbReference>
<keyword evidence="10" id="KW-1185">Reference proteome</keyword>
<keyword evidence="3" id="KW-1003">Cell membrane</keyword>
<feature type="transmembrane region" description="Helical" evidence="7">
    <location>
        <begin position="280"/>
        <end position="300"/>
    </location>
</feature>
<sequence length="424" mass="46745">MTWFLLKGLLRDRHRSLFPIIIVAAGVMITVLIHCWVHGVVGDLTATNATLDTGHVKIMTRAYAEIASQLPNDLAIFGVEQLLTELQQEYPDLDWTPRIKFGGLLDIPDESGETRAQGPVFGMGIDLFSPETQEIQRLNLNIALVQGRLPQNAGEIVISDQFAQQLGITLGETATLISATSTGSMAIENFIVVGTLRFGVEAMDRGAMFADISDVQYALDMFDRAGEILGYFPNLLYQKQEAEEIATRFNAAYQENDDQFAQKMITLRDQNGLGAYLDMINVWILIYLAGFIVVMSIVLWNTGLMSGIRRYGEMGIRLAIGEHKGHVYWTLVYESLLIGLIGSIIGTFLGLGLSYYLQEQGIDISGMMEGGKMLMSTVLRAQITPAALYIGFFPGLAATTLGAMMSGIGIFRRQTAQLFKELES</sequence>
<dbReference type="eggNOG" id="COG4591">
    <property type="taxonomic scope" value="Bacteria"/>
</dbReference>
<feature type="transmembrane region" description="Helical" evidence="7">
    <location>
        <begin position="386"/>
        <end position="411"/>
    </location>
</feature>